<dbReference type="PANTHER" id="PTHR20859">
    <property type="entry name" value="INTERFERON/INTERLEUKIN RECEPTOR"/>
    <property type="match status" value="1"/>
</dbReference>
<evidence type="ECO:0000256" key="9">
    <source>
        <dbReference type="ARBA" id="ARBA00023157"/>
    </source>
</evidence>
<keyword evidence="6" id="KW-1133">Transmembrane helix</keyword>
<keyword evidence="7" id="KW-0051">Antiviral defense</keyword>
<evidence type="ECO:0000256" key="15">
    <source>
        <dbReference type="ARBA" id="ARBA00077895"/>
    </source>
</evidence>
<dbReference type="AlphaFoldDB" id="A0A8C9DLT1"/>
<dbReference type="InterPro" id="IPR003961">
    <property type="entry name" value="FN3_dom"/>
</dbReference>
<dbReference type="FunFam" id="2.60.40.10:FF:001235">
    <property type="entry name" value="Interferon lambda receptor 1"/>
    <property type="match status" value="1"/>
</dbReference>
<evidence type="ECO:0000256" key="11">
    <source>
        <dbReference type="ARBA" id="ARBA00023180"/>
    </source>
</evidence>
<evidence type="ECO:0000256" key="1">
    <source>
        <dbReference type="ARBA" id="ARBA00004479"/>
    </source>
</evidence>
<evidence type="ECO:0000256" key="8">
    <source>
        <dbReference type="ARBA" id="ARBA00023136"/>
    </source>
</evidence>
<keyword evidence="10" id="KW-0675">Receptor</keyword>
<keyword evidence="5" id="KW-0832">Ubl conjugation</keyword>
<organism evidence="20 21">
    <name type="scientific">Prolemur simus</name>
    <name type="common">Greater bamboo lemur</name>
    <name type="synonym">Hapalemur simus</name>
    <dbReference type="NCBI Taxonomy" id="1328070"/>
    <lineage>
        <taxon>Eukaryota</taxon>
        <taxon>Metazoa</taxon>
        <taxon>Chordata</taxon>
        <taxon>Craniata</taxon>
        <taxon>Vertebrata</taxon>
        <taxon>Euteleostomi</taxon>
        <taxon>Mammalia</taxon>
        <taxon>Eutheria</taxon>
        <taxon>Euarchontoglires</taxon>
        <taxon>Primates</taxon>
        <taxon>Strepsirrhini</taxon>
        <taxon>Lemuriformes</taxon>
        <taxon>Lemuridae</taxon>
        <taxon>Prolemur</taxon>
    </lineage>
</organism>
<evidence type="ECO:0000256" key="18">
    <source>
        <dbReference type="SAM" id="SignalP"/>
    </source>
</evidence>
<comment type="subcellular location">
    <subcellularLocation>
        <location evidence="1">Membrane</location>
        <topology evidence="1">Single-pass type I membrane protein</topology>
    </subcellularLocation>
</comment>
<dbReference type="InterPro" id="IPR013783">
    <property type="entry name" value="Ig-like_fold"/>
</dbReference>
<keyword evidence="8" id="KW-0472">Membrane</keyword>
<name>A0A8C9DLT1_PROSS</name>
<dbReference type="Ensembl" id="ENSPSMT00000021422.1">
    <property type="protein sequence ID" value="ENSPSMP00000018461.1"/>
    <property type="gene ID" value="ENSPSMG00000013097.1"/>
</dbReference>
<evidence type="ECO:0000259" key="19">
    <source>
        <dbReference type="PROSITE" id="PS50853"/>
    </source>
</evidence>
<keyword evidence="4 18" id="KW-0732">Signal</keyword>
<protein>
    <recommendedName>
        <fullName evidence="14">Interferon lambda receptor 1</fullName>
    </recommendedName>
    <alternativeName>
        <fullName evidence="15">Cytokine receptor class-II member 12</fullName>
    </alternativeName>
    <alternativeName>
        <fullName evidence="17">Cytokine receptor family 2 member 12</fullName>
    </alternativeName>
    <alternativeName>
        <fullName evidence="16">Interleukin-28 receptor subunit alpha</fullName>
    </alternativeName>
</protein>
<evidence type="ECO:0000256" key="13">
    <source>
        <dbReference type="ARBA" id="ARBA00066090"/>
    </source>
</evidence>
<dbReference type="PROSITE" id="PS50853">
    <property type="entry name" value="FN3"/>
    <property type="match status" value="1"/>
</dbReference>
<proteinExistence type="inferred from homology"/>
<dbReference type="GO" id="GO:0005886">
    <property type="term" value="C:plasma membrane"/>
    <property type="evidence" value="ECO:0007669"/>
    <property type="project" value="TreeGrafter"/>
</dbReference>
<feature type="signal peptide" evidence="18">
    <location>
        <begin position="1"/>
        <end position="20"/>
    </location>
</feature>
<dbReference type="Gene3D" id="2.60.40.10">
    <property type="entry name" value="Immunoglobulins"/>
    <property type="match status" value="2"/>
</dbReference>
<dbReference type="Proteomes" id="UP000694414">
    <property type="component" value="Unplaced"/>
</dbReference>
<evidence type="ECO:0000256" key="10">
    <source>
        <dbReference type="ARBA" id="ARBA00023170"/>
    </source>
</evidence>
<accession>A0A8C9DLT1</accession>
<evidence type="ECO:0000256" key="12">
    <source>
        <dbReference type="ARBA" id="ARBA00054089"/>
    </source>
</evidence>
<evidence type="ECO:0000256" key="2">
    <source>
        <dbReference type="ARBA" id="ARBA00005399"/>
    </source>
</evidence>
<evidence type="ECO:0000256" key="7">
    <source>
        <dbReference type="ARBA" id="ARBA00023118"/>
    </source>
</evidence>
<keyword evidence="21" id="KW-1185">Reference proteome</keyword>
<keyword evidence="9" id="KW-1015">Disulfide bond</keyword>
<dbReference type="FunFam" id="2.60.40.10:FF:001357">
    <property type="entry name" value="Interferon lambda receptor 1"/>
    <property type="match status" value="1"/>
</dbReference>
<sequence>MAGPGRWTPLLLCLLQAAPGRPRLAPPRNVTLFSQNFSMYLTWLPGPGSPEDVTYFVAYQSSPTHGRWRKVENCAGTKELVCPMMCLKKQDLYNKFKGRVRAASPRARSPWVESEYLDYLFEVEPAPPVLVLNLTEDILSANATYQLPSCMPPPELNYEVAFWKEGSRNKTLFPATPYGQPVQIPLQPATSERHCLSARTIYTLTVPKYSEFSKPTCFFLGVPGLLWTQTPRGSLSAQRTRVPGR</sequence>
<comment type="function">
    <text evidence="12">The IFNLR1/IL10RB dimer is a receptor for the cytokine ligands IFNL2 and IFNL3 and mediates their antiviral activity. The ligand/receptor complex stimulate the activation of the JAK/STAT signaling pathway leading to the expression of IFN-stimulated genes (ISG), which contribute to the antiviral state. Determines the cell type specificity of the lambda interferon action. Shows a more restricted pattern of expression in the epithelial tissues thereby limiting responses to lambda interferons primarily to epithelial cells of the respiratory, gastrointestinal, and reproductive tracts. Seems not to be essential for early virus-activated host defense in vaginal infection, but plays an important role in Toll-like receptor (TLR)-induced antiviral defense. Plays a significant role in the antiviral immune defense in the intestinal epithelium.</text>
</comment>
<reference evidence="20" key="2">
    <citation type="submission" date="2025-09" db="UniProtKB">
        <authorList>
            <consortium name="Ensembl"/>
        </authorList>
    </citation>
    <scope>IDENTIFICATION</scope>
</reference>
<evidence type="ECO:0000313" key="20">
    <source>
        <dbReference type="Ensembl" id="ENSPSMP00000018461.1"/>
    </source>
</evidence>
<dbReference type="InterPro" id="IPR036116">
    <property type="entry name" value="FN3_sf"/>
</dbReference>
<evidence type="ECO:0000256" key="5">
    <source>
        <dbReference type="ARBA" id="ARBA00022843"/>
    </source>
</evidence>
<dbReference type="GeneTree" id="ENSGT00510000048978"/>
<evidence type="ECO:0000313" key="21">
    <source>
        <dbReference type="Proteomes" id="UP000694414"/>
    </source>
</evidence>
<dbReference type="InterPro" id="IPR050650">
    <property type="entry name" value="Type-II_Cytokine-TF_Rcpt"/>
</dbReference>
<evidence type="ECO:0000256" key="3">
    <source>
        <dbReference type="ARBA" id="ARBA00022692"/>
    </source>
</evidence>
<evidence type="ECO:0000256" key="16">
    <source>
        <dbReference type="ARBA" id="ARBA00080949"/>
    </source>
</evidence>
<keyword evidence="3" id="KW-0812">Transmembrane</keyword>
<evidence type="ECO:0000256" key="4">
    <source>
        <dbReference type="ARBA" id="ARBA00022729"/>
    </source>
</evidence>
<dbReference type="SUPFAM" id="SSF49265">
    <property type="entry name" value="Fibronectin type III"/>
    <property type="match status" value="2"/>
</dbReference>
<feature type="chain" id="PRO_5034421906" description="Interferon lambda receptor 1" evidence="18">
    <location>
        <begin position="21"/>
        <end position="245"/>
    </location>
</feature>
<evidence type="ECO:0000256" key="6">
    <source>
        <dbReference type="ARBA" id="ARBA00022989"/>
    </source>
</evidence>
<dbReference type="GO" id="GO:0004896">
    <property type="term" value="F:cytokine receptor activity"/>
    <property type="evidence" value="ECO:0007669"/>
    <property type="project" value="TreeGrafter"/>
</dbReference>
<reference evidence="20" key="1">
    <citation type="submission" date="2025-08" db="UniProtKB">
        <authorList>
            <consortium name="Ensembl"/>
        </authorList>
    </citation>
    <scope>IDENTIFICATION</scope>
</reference>
<comment type="similarity">
    <text evidence="2">Belongs to the type II cytokine receptor family.</text>
</comment>
<evidence type="ECO:0000256" key="14">
    <source>
        <dbReference type="ARBA" id="ARBA00073656"/>
    </source>
</evidence>
<dbReference type="PANTHER" id="PTHR20859:SF55">
    <property type="entry name" value="INTERFERON LAMBDA RECEPTOR 1"/>
    <property type="match status" value="1"/>
</dbReference>
<dbReference type="GO" id="GO:0051607">
    <property type="term" value="P:defense response to virus"/>
    <property type="evidence" value="ECO:0007669"/>
    <property type="project" value="UniProtKB-KW"/>
</dbReference>
<dbReference type="Pfam" id="PF01108">
    <property type="entry name" value="Tissue_fac"/>
    <property type="match status" value="1"/>
</dbReference>
<evidence type="ECO:0000256" key="17">
    <source>
        <dbReference type="ARBA" id="ARBA00081807"/>
    </source>
</evidence>
<feature type="domain" description="Fibronectin type-III" evidence="19">
    <location>
        <begin position="26"/>
        <end position="126"/>
    </location>
</feature>
<keyword evidence="11" id="KW-0325">Glycoprotein</keyword>
<comment type="subunit">
    <text evidence="13">Heterodimer with IL10RB.</text>
</comment>